<dbReference type="AlphaFoldDB" id="A0A1G2K2U1"/>
<accession>A0A1G2K2U1</accession>
<evidence type="ECO:0000256" key="3">
    <source>
        <dbReference type="ARBA" id="ARBA00011881"/>
    </source>
</evidence>
<evidence type="ECO:0000256" key="5">
    <source>
        <dbReference type="ARBA" id="ARBA00022801"/>
    </source>
</evidence>
<dbReference type="Gene3D" id="3.40.50.1000">
    <property type="entry name" value="HAD superfamily/HAD-like"/>
    <property type="match status" value="1"/>
</dbReference>
<evidence type="ECO:0000256" key="4">
    <source>
        <dbReference type="ARBA" id="ARBA00022723"/>
    </source>
</evidence>
<comment type="subunit">
    <text evidence="3">Homotetramer.</text>
</comment>
<dbReference type="Proteomes" id="UP000177392">
    <property type="component" value="Unassembled WGS sequence"/>
</dbReference>
<dbReference type="GO" id="GO:0046872">
    <property type="term" value="F:metal ion binding"/>
    <property type="evidence" value="ECO:0007669"/>
    <property type="project" value="UniProtKB-KW"/>
</dbReference>
<dbReference type="PANTHER" id="PTHR21485">
    <property type="entry name" value="HAD SUPERFAMILY MEMBERS CMAS AND KDSC"/>
    <property type="match status" value="1"/>
</dbReference>
<evidence type="ECO:0000313" key="7">
    <source>
        <dbReference type="EMBL" id="OGZ93483.1"/>
    </source>
</evidence>
<dbReference type="SFLD" id="SFLDS00003">
    <property type="entry name" value="Haloacid_Dehalogenase"/>
    <property type="match status" value="1"/>
</dbReference>
<comment type="similarity">
    <text evidence="2">Belongs to the KdsC family.</text>
</comment>
<evidence type="ECO:0000256" key="2">
    <source>
        <dbReference type="ARBA" id="ARBA00005893"/>
    </source>
</evidence>
<dbReference type="Pfam" id="PF08282">
    <property type="entry name" value="Hydrolase_3"/>
    <property type="match status" value="1"/>
</dbReference>
<dbReference type="GO" id="GO:0008781">
    <property type="term" value="F:N-acylneuraminate cytidylyltransferase activity"/>
    <property type="evidence" value="ECO:0007669"/>
    <property type="project" value="TreeGrafter"/>
</dbReference>
<evidence type="ECO:0008006" key="9">
    <source>
        <dbReference type="Google" id="ProtNLM"/>
    </source>
</evidence>
<dbReference type="InterPro" id="IPR023214">
    <property type="entry name" value="HAD_sf"/>
</dbReference>
<proteinExistence type="inferred from homology"/>
<keyword evidence="5" id="KW-0378">Hydrolase</keyword>
<comment type="caution">
    <text evidence="7">The sequence shown here is derived from an EMBL/GenBank/DDBJ whole genome shotgun (WGS) entry which is preliminary data.</text>
</comment>
<evidence type="ECO:0000256" key="1">
    <source>
        <dbReference type="ARBA" id="ARBA00001946"/>
    </source>
</evidence>
<sequence>MNASLQERAKKIKALVLDSDGVIFTGHVIEGPEGPLAKIRSHADGQGISLLRGIGIVVCCITGESGVNASFLENLVKKWNSLSSVASGTWEPIAVFSGVERKAKVETAKTWLASHGLTFGDCAAMGDDMTDYEILKEVELAAAPLQAEDIIKKRVHFVAKRRGGDGAIRDLANFILEAQGRDVATLALR</sequence>
<evidence type="ECO:0000313" key="8">
    <source>
        <dbReference type="Proteomes" id="UP000177392"/>
    </source>
</evidence>
<keyword evidence="6" id="KW-0460">Magnesium</keyword>
<organism evidence="7 8">
    <name type="scientific">Candidatus Sungbacteria bacterium GWC2_49_10</name>
    <dbReference type="NCBI Taxonomy" id="1802263"/>
    <lineage>
        <taxon>Bacteria</taxon>
        <taxon>Candidatus Sungiibacteriota</taxon>
    </lineage>
</organism>
<name>A0A1G2K2U1_9BACT</name>
<dbReference type="EMBL" id="MHQB01000036">
    <property type="protein sequence ID" value="OGZ93483.1"/>
    <property type="molecule type" value="Genomic_DNA"/>
</dbReference>
<keyword evidence="4" id="KW-0479">Metal-binding</keyword>
<dbReference type="SFLD" id="SFLDG01136">
    <property type="entry name" value="C1.6:_Phosphoserine_Phosphatas"/>
    <property type="match status" value="1"/>
</dbReference>
<dbReference type="InterPro" id="IPR050793">
    <property type="entry name" value="CMP-NeuNAc_synthase"/>
</dbReference>
<comment type="cofactor">
    <cofactor evidence="1">
        <name>Mg(2+)</name>
        <dbReference type="ChEBI" id="CHEBI:18420"/>
    </cofactor>
</comment>
<evidence type="ECO:0000256" key="6">
    <source>
        <dbReference type="ARBA" id="ARBA00022842"/>
    </source>
</evidence>
<gene>
    <name evidence="7" type="ORF">A2131_02295</name>
</gene>
<dbReference type="SUPFAM" id="SSF56784">
    <property type="entry name" value="HAD-like"/>
    <property type="match status" value="1"/>
</dbReference>
<dbReference type="PANTHER" id="PTHR21485:SF3">
    <property type="entry name" value="N-ACYLNEURAMINATE CYTIDYLYLTRANSFERASE"/>
    <property type="match status" value="1"/>
</dbReference>
<dbReference type="InterPro" id="IPR036412">
    <property type="entry name" value="HAD-like_sf"/>
</dbReference>
<dbReference type="GO" id="GO:0016788">
    <property type="term" value="F:hydrolase activity, acting on ester bonds"/>
    <property type="evidence" value="ECO:0007669"/>
    <property type="project" value="InterPro"/>
</dbReference>
<reference evidence="7 8" key="1">
    <citation type="journal article" date="2016" name="Nat. Commun.">
        <title>Thousands of microbial genomes shed light on interconnected biogeochemical processes in an aquifer system.</title>
        <authorList>
            <person name="Anantharaman K."/>
            <person name="Brown C.T."/>
            <person name="Hug L.A."/>
            <person name="Sharon I."/>
            <person name="Castelle C.J."/>
            <person name="Probst A.J."/>
            <person name="Thomas B.C."/>
            <person name="Singh A."/>
            <person name="Wilkins M.J."/>
            <person name="Karaoz U."/>
            <person name="Brodie E.L."/>
            <person name="Williams K.H."/>
            <person name="Hubbard S.S."/>
            <person name="Banfield J.F."/>
        </authorList>
    </citation>
    <scope>NUCLEOTIDE SEQUENCE [LARGE SCALE GENOMIC DNA]</scope>
</reference>
<dbReference type="InterPro" id="IPR010023">
    <property type="entry name" value="KdsC_fam"/>
</dbReference>
<dbReference type="SFLD" id="SFLDG01138">
    <property type="entry name" value="C1.6.2:_Deoxy-d-mannose-octulo"/>
    <property type="match status" value="1"/>
</dbReference>
<protein>
    <recommendedName>
        <fullName evidence="9">3-deoxy-D-manno-octulosonate 8-phosphate phosphatase</fullName>
    </recommendedName>
</protein>